<reference evidence="2" key="2">
    <citation type="journal article" date="2022" name="Hortic Res">
        <title>The genome of Dioscorea zingiberensis sheds light on the biosynthesis, origin and evolution of the medicinally important diosgenin saponins.</title>
        <authorList>
            <person name="Li Y."/>
            <person name="Tan C."/>
            <person name="Li Z."/>
            <person name="Guo J."/>
            <person name="Li S."/>
            <person name="Chen X."/>
            <person name="Wang C."/>
            <person name="Dai X."/>
            <person name="Yang H."/>
            <person name="Song W."/>
            <person name="Hou L."/>
            <person name="Xu J."/>
            <person name="Tong Z."/>
            <person name="Xu A."/>
            <person name="Yuan X."/>
            <person name="Wang W."/>
            <person name="Yang Q."/>
            <person name="Chen L."/>
            <person name="Sun Z."/>
            <person name="Wang K."/>
            <person name="Pan B."/>
            <person name="Chen J."/>
            <person name="Bao Y."/>
            <person name="Liu F."/>
            <person name="Qi X."/>
            <person name="Gang D.R."/>
            <person name="Wen J."/>
            <person name="Li J."/>
        </authorList>
    </citation>
    <scope>NUCLEOTIDE SEQUENCE</scope>
    <source>
        <strain evidence="2">Dzin_1.0</strain>
    </source>
</reference>
<feature type="region of interest" description="Disordered" evidence="1">
    <location>
        <begin position="12"/>
        <end position="35"/>
    </location>
</feature>
<feature type="region of interest" description="Disordered" evidence="1">
    <location>
        <begin position="286"/>
        <end position="313"/>
    </location>
</feature>
<evidence type="ECO:0000256" key="1">
    <source>
        <dbReference type="SAM" id="MobiDB-lite"/>
    </source>
</evidence>
<evidence type="ECO:0000313" key="3">
    <source>
        <dbReference type="Proteomes" id="UP001085076"/>
    </source>
</evidence>
<evidence type="ECO:0000313" key="2">
    <source>
        <dbReference type="EMBL" id="KAJ0964875.1"/>
    </source>
</evidence>
<name>A0A9D5H6E9_9LILI</name>
<accession>A0A9D5H6E9</accession>
<dbReference type="AlphaFoldDB" id="A0A9D5H6E9"/>
<organism evidence="2 3">
    <name type="scientific">Dioscorea zingiberensis</name>
    <dbReference type="NCBI Taxonomy" id="325984"/>
    <lineage>
        <taxon>Eukaryota</taxon>
        <taxon>Viridiplantae</taxon>
        <taxon>Streptophyta</taxon>
        <taxon>Embryophyta</taxon>
        <taxon>Tracheophyta</taxon>
        <taxon>Spermatophyta</taxon>
        <taxon>Magnoliopsida</taxon>
        <taxon>Liliopsida</taxon>
        <taxon>Dioscoreales</taxon>
        <taxon>Dioscoreaceae</taxon>
        <taxon>Dioscorea</taxon>
    </lineage>
</organism>
<comment type="caution">
    <text evidence="2">The sequence shown here is derived from an EMBL/GenBank/DDBJ whole genome shotgun (WGS) entry which is preliminary data.</text>
</comment>
<proteinExistence type="predicted"/>
<gene>
    <name evidence="2" type="ORF">J5N97_026013</name>
</gene>
<dbReference type="Proteomes" id="UP001085076">
    <property type="component" value="Miscellaneous, Linkage group lg08"/>
</dbReference>
<sequence>MGRVMEGFLVGKQSDQSIVDDGLSPNEEEKEGRSHKLEALQADLKKMNEENQRLRVMLNQVTNNYTTLNSHLLSFATERLKKWGHENWASKSFRDGRYMVECPSVEITKQLEASGPMKLPEFTMSFETWTPDLWKPKKLVDVRRVKVHRLSHFGWSRDSAVRMLKPVGDLVYVDGVGLGNEEDIRALIGVRRNLKLPTYIYCRVGTRKHSYLVELDQHQRPLPTAPHRQTGHSVKKTTGDVEANMQDQEPHKDTEELMALRIRKGKAQMSELPRALARGGEVRQKGIVLREPADTPVKNRFEANPLPMRDRTE</sequence>
<reference evidence="2" key="1">
    <citation type="submission" date="2021-03" db="EMBL/GenBank/DDBJ databases">
        <authorList>
            <person name="Li Z."/>
            <person name="Yang C."/>
        </authorList>
    </citation>
    <scope>NUCLEOTIDE SEQUENCE</scope>
    <source>
        <strain evidence="2">Dzin_1.0</strain>
        <tissue evidence="2">Leaf</tissue>
    </source>
</reference>
<feature type="compositionally biased region" description="Basic and acidic residues" evidence="1">
    <location>
        <begin position="291"/>
        <end position="301"/>
    </location>
</feature>
<protein>
    <submittedName>
        <fullName evidence="2">Uncharacterized protein</fullName>
    </submittedName>
</protein>
<keyword evidence="3" id="KW-1185">Reference proteome</keyword>
<dbReference type="EMBL" id="JAGGNH010000008">
    <property type="protein sequence ID" value="KAJ0964875.1"/>
    <property type="molecule type" value="Genomic_DNA"/>
</dbReference>